<dbReference type="InterPro" id="IPR008271">
    <property type="entry name" value="Ser/Thr_kinase_AS"/>
</dbReference>
<reference evidence="3" key="1">
    <citation type="submission" date="2021-02" db="EMBL/GenBank/DDBJ databases">
        <authorList>
            <person name="Dougan E. K."/>
            <person name="Rhodes N."/>
            <person name="Thang M."/>
            <person name="Chan C."/>
        </authorList>
    </citation>
    <scope>NUCLEOTIDE SEQUENCE</scope>
</reference>
<feature type="region of interest" description="Disordered" evidence="1">
    <location>
        <begin position="292"/>
        <end position="312"/>
    </location>
</feature>
<evidence type="ECO:0000256" key="1">
    <source>
        <dbReference type="SAM" id="MobiDB-lite"/>
    </source>
</evidence>
<name>A0A813D5A5_POLGL</name>
<feature type="domain" description="Protein kinase" evidence="2">
    <location>
        <begin position="1"/>
        <end position="204"/>
    </location>
</feature>
<organism evidence="3 4">
    <name type="scientific">Polarella glacialis</name>
    <name type="common">Dinoflagellate</name>
    <dbReference type="NCBI Taxonomy" id="89957"/>
    <lineage>
        <taxon>Eukaryota</taxon>
        <taxon>Sar</taxon>
        <taxon>Alveolata</taxon>
        <taxon>Dinophyceae</taxon>
        <taxon>Suessiales</taxon>
        <taxon>Suessiaceae</taxon>
        <taxon>Polarella</taxon>
    </lineage>
</organism>
<protein>
    <recommendedName>
        <fullName evidence="2">Protein kinase domain-containing protein</fullName>
    </recommendedName>
</protein>
<accession>A0A813D5A5</accession>
<evidence type="ECO:0000259" key="2">
    <source>
        <dbReference type="PROSITE" id="PS50011"/>
    </source>
</evidence>
<dbReference type="GO" id="GO:0005524">
    <property type="term" value="F:ATP binding"/>
    <property type="evidence" value="ECO:0007669"/>
    <property type="project" value="InterPro"/>
</dbReference>
<sequence length="364" mass="39610">MECIAGGQLFPALANPRIAITEGCVASIGRQLFEALQHLHERNVVHRDVKAENILLVDNPTKSCRWHIKLIDFGLAMRTEQSSSFMFTMCKQEVTMDQLICGTAYYCAPEVWFNDYGPRVDVWAAGVVLYVALFGAFPFYDKSPAALEVLICEDGKEPSYEPVGTSDAPGFQVSSLATDCLKQLLSKAQEDRPDASTALRLEWLHAGAAFEGYSNAIRVPSGSFRGAGGGIGSVGGVQLLGSWDQVIPPSIRVKAGRAAASPPVEAEKERRRTAALEEIKVRSCGNNTFKSLPTPNRGGFSRESTAGSVRPCSSRDMEVSCAEVKGFGVPFYLRDHDQASTAEHFTDSEGEEVRPRMASFCSCH</sequence>
<dbReference type="EMBL" id="CAJNNV010000597">
    <property type="protein sequence ID" value="CAE8583084.1"/>
    <property type="molecule type" value="Genomic_DNA"/>
</dbReference>
<proteinExistence type="predicted"/>
<dbReference type="AlphaFoldDB" id="A0A813D5A5"/>
<dbReference type="SUPFAM" id="SSF56112">
    <property type="entry name" value="Protein kinase-like (PK-like)"/>
    <property type="match status" value="1"/>
</dbReference>
<dbReference type="GO" id="GO:0004672">
    <property type="term" value="F:protein kinase activity"/>
    <property type="evidence" value="ECO:0007669"/>
    <property type="project" value="InterPro"/>
</dbReference>
<comment type="caution">
    <text evidence="3">The sequence shown here is derived from an EMBL/GenBank/DDBJ whole genome shotgun (WGS) entry which is preliminary data.</text>
</comment>
<dbReference type="OrthoDB" id="10252171at2759"/>
<dbReference type="PROSITE" id="PS00108">
    <property type="entry name" value="PROTEIN_KINASE_ST"/>
    <property type="match status" value="1"/>
</dbReference>
<keyword evidence="4" id="KW-1185">Reference proteome</keyword>
<dbReference type="InterPro" id="IPR011009">
    <property type="entry name" value="Kinase-like_dom_sf"/>
</dbReference>
<dbReference type="Gene3D" id="1.10.510.10">
    <property type="entry name" value="Transferase(Phosphotransferase) domain 1"/>
    <property type="match status" value="1"/>
</dbReference>
<dbReference type="Proteomes" id="UP000654075">
    <property type="component" value="Unassembled WGS sequence"/>
</dbReference>
<gene>
    <name evidence="3" type="ORF">PGLA1383_LOCUS2071</name>
</gene>
<dbReference type="PANTHER" id="PTHR24347">
    <property type="entry name" value="SERINE/THREONINE-PROTEIN KINASE"/>
    <property type="match status" value="1"/>
</dbReference>
<dbReference type="Pfam" id="PF00069">
    <property type="entry name" value="Pkinase"/>
    <property type="match status" value="1"/>
</dbReference>
<evidence type="ECO:0000313" key="4">
    <source>
        <dbReference type="Proteomes" id="UP000654075"/>
    </source>
</evidence>
<dbReference type="PROSITE" id="PS50011">
    <property type="entry name" value="PROTEIN_KINASE_DOM"/>
    <property type="match status" value="1"/>
</dbReference>
<evidence type="ECO:0000313" key="3">
    <source>
        <dbReference type="EMBL" id="CAE8583084.1"/>
    </source>
</evidence>
<dbReference type="SMART" id="SM00220">
    <property type="entry name" value="S_TKc"/>
    <property type="match status" value="1"/>
</dbReference>
<dbReference type="InterPro" id="IPR000719">
    <property type="entry name" value="Prot_kinase_dom"/>
</dbReference>